<evidence type="ECO:0000259" key="1">
    <source>
        <dbReference type="Pfam" id="PF09664"/>
    </source>
</evidence>
<dbReference type="Pfam" id="PF09664">
    <property type="entry name" value="DUF2399"/>
    <property type="match status" value="1"/>
</dbReference>
<accession>A0ABV8IJ98</accession>
<dbReference type="RefSeq" id="WP_377292474.1">
    <property type="nucleotide sequence ID" value="NZ_JBHSBM010000039.1"/>
</dbReference>
<feature type="domain" description="DUF2399" evidence="1">
    <location>
        <begin position="279"/>
        <end position="419"/>
    </location>
</feature>
<sequence>MTSADEPQGEGWKRLLAAARRSLERGGALTGSVGLNDPSEAERRVVIGITGRYRPESVKRLTVSLSELDAALSARYGSGLREVLTGLGGPIRDRAAERAALEWERERLLGLAGDSRHVAEPWFSAWLDELAAGGTLTRLVRRGDGRLLVQATGVLDLLPSPPRSSLAPAAPAETGEQILPLPVLAERATGDTKSLAPGSPLASLVLRALALRSGLPAVPGDRTGQRRLWESAGVIMDDLASQVLVLNIRTRRTGVASGWLNEAARYGIPFRLTLQQQTVSPVVPSSGKIYVCENPAVLRTAAADLGARAPALVCTEGIPSAACHRLLDAAVTAGARLRWRADFDWTGLRIVDRAISRYDAAPWRMATADYTAGLAGGESTALTGSPALSPWDPGLAELMAACDRAVMEERLLPSLLADLRPEP</sequence>
<evidence type="ECO:0000313" key="4">
    <source>
        <dbReference type="Proteomes" id="UP001595850"/>
    </source>
</evidence>
<evidence type="ECO:0000259" key="2">
    <source>
        <dbReference type="Pfam" id="PF11796"/>
    </source>
</evidence>
<name>A0ABV8IJ98_9ACTN</name>
<dbReference type="Proteomes" id="UP001595850">
    <property type="component" value="Unassembled WGS sequence"/>
</dbReference>
<dbReference type="InterPro" id="IPR024466">
    <property type="entry name" value="CHP02679_N"/>
</dbReference>
<comment type="caution">
    <text evidence="3">The sequence shown here is derived from an EMBL/GenBank/DDBJ whole genome shotgun (WGS) entry which is preliminary data.</text>
</comment>
<organism evidence="3 4">
    <name type="scientific">Planomonospora corallina</name>
    <dbReference type="NCBI Taxonomy" id="1806052"/>
    <lineage>
        <taxon>Bacteria</taxon>
        <taxon>Bacillati</taxon>
        <taxon>Actinomycetota</taxon>
        <taxon>Actinomycetes</taxon>
        <taxon>Streptosporangiales</taxon>
        <taxon>Streptosporangiaceae</taxon>
        <taxon>Planomonospora</taxon>
    </lineage>
</organism>
<protein>
    <submittedName>
        <fullName evidence="3">TIGR02679 family protein</fullName>
    </submittedName>
</protein>
<dbReference type="EMBL" id="JBHSBM010000039">
    <property type="protein sequence ID" value="MFC4061875.1"/>
    <property type="molecule type" value="Genomic_DNA"/>
</dbReference>
<reference evidence="4" key="1">
    <citation type="journal article" date="2019" name="Int. J. Syst. Evol. Microbiol.">
        <title>The Global Catalogue of Microorganisms (GCM) 10K type strain sequencing project: providing services to taxonomists for standard genome sequencing and annotation.</title>
        <authorList>
            <consortium name="The Broad Institute Genomics Platform"/>
            <consortium name="The Broad Institute Genome Sequencing Center for Infectious Disease"/>
            <person name="Wu L."/>
            <person name="Ma J."/>
        </authorList>
    </citation>
    <scope>NUCLEOTIDE SEQUENCE [LARGE SCALE GENOMIC DNA]</scope>
    <source>
        <strain evidence="4">TBRC 4489</strain>
    </source>
</reference>
<proteinExistence type="predicted"/>
<dbReference type="Pfam" id="PF11796">
    <property type="entry name" value="DUF3323"/>
    <property type="match status" value="1"/>
</dbReference>
<feature type="domain" description="Conserved hypothetical protein CHP02679 N terminus" evidence="2">
    <location>
        <begin position="29"/>
        <end position="249"/>
    </location>
</feature>
<gene>
    <name evidence="3" type="ORF">ACFOWE_26535</name>
</gene>
<keyword evidence="4" id="KW-1185">Reference proteome</keyword>
<dbReference type="InterPro" id="IPR024465">
    <property type="entry name" value="DUF2399"/>
</dbReference>
<dbReference type="InterPro" id="IPR013495">
    <property type="entry name" value="CHP02679"/>
</dbReference>
<evidence type="ECO:0000313" key="3">
    <source>
        <dbReference type="EMBL" id="MFC4061875.1"/>
    </source>
</evidence>
<dbReference type="NCBIfam" id="TIGR02679">
    <property type="entry name" value="TIGR02679 family protein"/>
    <property type="match status" value="1"/>
</dbReference>